<accession>A0ABX4YGL3</accession>
<keyword evidence="1" id="KW-0472">Membrane</keyword>
<dbReference type="EMBL" id="MCRM02000015">
    <property type="protein sequence ID" value="PNV74383.1"/>
    <property type="molecule type" value="Genomic_DNA"/>
</dbReference>
<evidence type="ECO:0000313" key="2">
    <source>
        <dbReference type="EMBL" id="PNV74383.1"/>
    </source>
</evidence>
<evidence type="ECO:0000313" key="3">
    <source>
        <dbReference type="Proteomes" id="UP000094669"/>
    </source>
</evidence>
<dbReference type="Proteomes" id="UP000094669">
    <property type="component" value="Unassembled WGS sequence"/>
</dbReference>
<organism evidence="2 3">
    <name type="scientific">Leptospira inadai serovar Lyme</name>
    <dbReference type="NCBI Taxonomy" id="293084"/>
    <lineage>
        <taxon>Bacteria</taxon>
        <taxon>Pseudomonadati</taxon>
        <taxon>Spirochaetota</taxon>
        <taxon>Spirochaetia</taxon>
        <taxon>Leptospirales</taxon>
        <taxon>Leptospiraceae</taxon>
        <taxon>Leptospira</taxon>
    </lineage>
</organism>
<protein>
    <submittedName>
        <fullName evidence="2">Uncharacterized protein</fullName>
    </submittedName>
</protein>
<proteinExistence type="predicted"/>
<evidence type="ECO:0000256" key="1">
    <source>
        <dbReference type="SAM" id="Phobius"/>
    </source>
</evidence>
<keyword evidence="3" id="KW-1185">Reference proteome</keyword>
<gene>
    <name evidence="2" type="ORF">BES34_014270</name>
</gene>
<feature type="transmembrane region" description="Helical" evidence="1">
    <location>
        <begin position="71"/>
        <end position="89"/>
    </location>
</feature>
<name>A0ABX4YGL3_9LEPT</name>
<comment type="caution">
    <text evidence="2">The sequence shown here is derived from an EMBL/GenBank/DDBJ whole genome shotgun (WGS) entry which is preliminary data.</text>
</comment>
<keyword evidence="1" id="KW-1133">Transmembrane helix</keyword>
<keyword evidence="1" id="KW-0812">Transmembrane</keyword>
<dbReference type="RefSeq" id="WP_103186232.1">
    <property type="nucleotide sequence ID" value="NZ_MCRM02000015.1"/>
</dbReference>
<sequence>MPYEPGKFCKEPLYIPENIPDSKAISVRAIRAEIEKNNRDCLRYIQEVALQNTRVAESNKPNTIADDVRTFSYGAMFLLLLETFIYLAAHGL</sequence>
<reference evidence="2" key="1">
    <citation type="submission" date="2018-01" db="EMBL/GenBank/DDBJ databases">
        <title>Genomic characterization of Leptospira inadai serogroup Lyme isolated from captured rat in Brazil and comparative analysis with human reference strain.</title>
        <authorList>
            <person name="Moreno L.Z."/>
            <person name="Loureiro A.P."/>
            <person name="Miraglia F."/>
            <person name="Kremer F.S."/>
            <person name="Eslabao M.R."/>
            <person name="Dellagostin O.A."/>
            <person name="Lilenbaum W."/>
            <person name="Moreno A.M."/>
        </authorList>
    </citation>
    <scope>NUCLEOTIDE SEQUENCE [LARGE SCALE GENOMIC DNA]</scope>
    <source>
        <strain evidence="2">M34/99</strain>
    </source>
</reference>